<name>A0A8X7S338_BRACI</name>
<evidence type="ECO:0000313" key="2">
    <source>
        <dbReference type="Proteomes" id="UP000886595"/>
    </source>
</evidence>
<evidence type="ECO:0000313" key="1">
    <source>
        <dbReference type="EMBL" id="KAG2299150.1"/>
    </source>
</evidence>
<proteinExistence type="predicted"/>
<dbReference type="Proteomes" id="UP000886595">
    <property type="component" value="Unassembled WGS sequence"/>
</dbReference>
<accession>A0A8X7S338</accession>
<comment type="caution">
    <text evidence="1">The sequence shown here is derived from an EMBL/GenBank/DDBJ whole genome shotgun (WGS) entry which is preliminary data.</text>
</comment>
<keyword evidence="2" id="KW-1185">Reference proteome</keyword>
<dbReference type="AlphaFoldDB" id="A0A8X7S338"/>
<dbReference type="EMBL" id="JAAMPC010000008">
    <property type="protein sequence ID" value="KAG2299150.1"/>
    <property type="molecule type" value="Genomic_DNA"/>
</dbReference>
<organism evidence="1 2">
    <name type="scientific">Brassica carinata</name>
    <name type="common">Ethiopian mustard</name>
    <name type="synonym">Abyssinian cabbage</name>
    <dbReference type="NCBI Taxonomy" id="52824"/>
    <lineage>
        <taxon>Eukaryota</taxon>
        <taxon>Viridiplantae</taxon>
        <taxon>Streptophyta</taxon>
        <taxon>Embryophyta</taxon>
        <taxon>Tracheophyta</taxon>
        <taxon>Spermatophyta</taxon>
        <taxon>Magnoliopsida</taxon>
        <taxon>eudicotyledons</taxon>
        <taxon>Gunneridae</taxon>
        <taxon>Pentapetalae</taxon>
        <taxon>rosids</taxon>
        <taxon>malvids</taxon>
        <taxon>Brassicales</taxon>
        <taxon>Brassicaceae</taxon>
        <taxon>Brassiceae</taxon>
        <taxon>Brassica</taxon>
    </lineage>
</organism>
<gene>
    <name evidence="1" type="ORF">Bca52824_035622</name>
</gene>
<sequence>MFLTIESLRRVCRQRILAPVSRRQSPMITGDASDDHCLRLKPPGLLPLLGSVEATWWFKEVSAAIRFLARFRLLFCLLDLEK</sequence>
<reference evidence="1 2" key="1">
    <citation type="submission" date="2020-02" db="EMBL/GenBank/DDBJ databases">
        <authorList>
            <person name="Ma Q."/>
            <person name="Huang Y."/>
            <person name="Song X."/>
            <person name="Pei D."/>
        </authorList>
    </citation>
    <scope>NUCLEOTIDE SEQUENCE [LARGE SCALE GENOMIC DNA]</scope>
    <source>
        <strain evidence="1">Sxm20200214</strain>
        <tissue evidence="1">Leaf</tissue>
    </source>
</reference>
<protein>
    <submittedName>
        <fullName evidence="1">Uncharacterized protein</fullName>
    </submittedName>
</protein>